<dbReference type="Gene3D" id="2.10.25.10">
    <property type="entry name" value="Laminin"/>
    <property type="match status" value="1"/>
</dbReference>
<reference evidence="3" key="1">
    <citation type="submission" date="2021-02" db="EMBL/GenBank/DDBJ databases">
        <authorList>
            <person name="Nowell W R."/>
        </authorList>
    </citation>
    <scope>NUCLEOTIDE SEQUENCE</scope>
</reference>
<dbReference type="Proteomes" id="UP000681722">
    <property type="component" value="Unassembled WGS sequence"/>
</dbReference>
<gene>
    <name evidence="3" type="ORF">GPM918_LOCUS11495</name>
    <name evidence="4" type="ORF">SRO942_LOCUS11496</name>
</gene>
<dbReference type="SUPFAM" id="SSF57196">
    <property type="entry name" value="EGF/Laminin"/>
    <property type="match status" value="1"/>
</dbReference>
<comment type="caution">
    <text evidence="1">Lacks conserved residue(s) required for the propagation of feature annotation.</text>
</comment>
<comment type="caution">
    <text evidence="3">The sequence shown here is derived from an EMBL/GenBank/DDBJ whole genome shotgun (WGS) entry which is preliminary data.</text>
</comment>
<organism evidence="3 5">
    <name type="scientific">Didymodactylos carnosus</name>
    <dbReference type="NCBI Taxonomy" id="1234261"/>
    <lineage>
        <taxon>Eukaryota</taxon>
        <taxon>Metazoa</taxon>
        <taxon>Spiralia</taxon>
        <taxon>Gnathifera</taxon>
        <taxon>Rotifera</taxon>
        <taxon>Eurotatoria</taxon>
        <taxon>Bdelloidea</taxon>
        <taxon>Philodinida</taxon>
        <taxon>Philodinidae</taxon>
        <taxon>Didymodactylos</taxon>
    </lineage>
</organism>
<dbReference type="InterPro" id="IPR000742">
    <property type="entry name" value="EGF"/>
</dbReference>
<dbReference type="EMBL" id="CAJNOQ010002395">
    <property type="protein sequence ID" value="CAF0955911.1"/>
    <property type="molecule type" value="Genomic_DNA"/>
</dbReference>
<keyword evidence="5" id="KW-1185">Reference proteome</keyword>
<evidence type="ECO:0000259" key="2">
    <source>
        <dbReference type="PROSITE" id="PS50026"/>
    </source>
</evidence>
<evidence type="ECO:0000313" key="5">
    <source>
        <dbReference type="Proteomes" id="UP000663829"/>
    </source>
</evidence>
<proteinExistence type="predicted"/>
<protein>
    <recommendedName>
        <fullName evidence="2">EGF-like domain-containing protein</fullName>
    </recommendedName>
</protein>
<dbReference type="Proteomes" id="UP000663829">
    <property type="component" value="Unassembled WGS sequence"/>
</dbReference>
<keyword evidence="1" id="KW-0245">EGF-like domain</keyword>
<dbReference type="CDD" id="cd00054">
    <property type="entry name" value="EGF_CA"/>
    <property type="match status" value="1"/>
</dbReference>
<dbReference type="OrthoDB" id="10093375at2759"/>
<sequence length="530" mass="58726">MSLGGVIPKTDGNIDMLRPFKNLSDKLILEPFRANQLLKEAIAASITFARYYLPGCDKSKKNQNCHCPQDTCKNAGVCVVQATPDGQDDNDDYITFKCHCPTGYTGRFCGRKESTVVEITPITPIIDQNTSDSTNHTVFNYEVPITLPDGEVDSASLSNITKAIRSQNRSLHANLTVVKVEILGAHSGRQKRSSAAKIMRVYLECDPKCDDTIASSLSKKVDVSIRVSGITHKLTLDLPQIYKPSISVTLPVVPTANHLLIDSTHSELIHETSQPTTTVIFTTAQTTTFHSVTHSPSTMSSIYSSATSGITTTSTADTTINLAPLKSYILLTYNVTNTLNNSTIDKASHANITKPLRDKIVDVNFTIVNAYICSVKIGTKQLVIGTVTVLVVGAQGQQYISTVNTEDDIVKLFQSLFKHFKQISILYLWSTNGSDDKKQTKLFEQQGFPCTMLMTIIKVIKQEQRGDPHILIFTKNVQHVTIEQQIELMQSSLIGFRRTALKEYKTNYLKLIDLNFSSTLPLNKFTEYNL</sequence>
<dbReference type="AlphaFoldDB" id="A0A814DEB9"/>
<dbReference type="PROSITE" id="PS00022">
    <property type="entry name" value="EGF_1"/>
    <property type="match status" value="1"/>
</dbReference>
<accession>A0A814DEB9</accession>
<feature type="domain" description="EGF-like" evidence="2">
    <location>
        <begin position="68"/>
        <end position="110"/>
    </location>
</feature>
<dbReference type="PROSITE" id="PS01186">
    <property type="entry name" value="EGF_2"/>
    <property type="match status" value="1"/>
</dbReference>
<evidence type="ECO:0000313" key="3">
    <source>
        <dbReference type="EMBL" id="CAF0955911.1"/>
    </source>
</evidence>
<name>A0A814DEB9_9BILA</name>
<keyword evidence="1" id="KW-1015">Disulfide bond</keyword>
<dbReference type="PROSITE" id="PS50026">
    <property type="entry name" value="EGF_3"/>
    <property type="match status" value="1"/>
</dbReference>
<feature type="disulfide bond" evidence="1">
    <location>
        <begin position="100"/>
        <end position="109"/>
    </location>
</feature>
<evidence type="ECO:0000256" key="1">
    <source>
        <dbReference type="PROSITE-ProRule" id="PRU00076"/>
    </source>
</evidence>
<evidence type="ECO:0000313" key="4">
    <source>
        <dbReference type="EMBL" id="CAF3730949.1"/>
    </source>
</evidence>
<dbReference type="EMBL" id="CAJOBC010002395">
    <property type="protein sequence ID" value="CAF3730949.1"/>
    <property type="molecule type" value="Genomic_DNA"/>
</dbReference>